<name>A0A5D3AWA2_9TREE</name>
<evidence type="ECO:0000256" key="1">
    <source>
        <dbReference type="ARBA" id="ARBA00001964"/>
    </source>
</evidence>
<dbReference type="InterPro" id="IPR009014">
    <property type="entry name" value="Transketo_C/PFOR_II"/>
</dbReference>
<dbReference type="Pfam" id="PF02780">
    <property type="entry name" value="Transketolase_C"/>
    <property type="match status" value="1"/>
</dbReference>
<dbReference type="EC" id="1.2.4.4" evidence="2"/>
<feature type="region of interest" description="Disordered" evidence="5">
    <location>
        <begin position="35"/>
        <end position="59"/>
    </location>
</feature>
<proteinExistence type="predicted"/>
<evidence type="ECO:0000256" key="4">
    <source>
        <dbReference type="ARBA" id="ARBA00051764"/>
    </source>
</evidence>
<keyword evidence="8" id="KW-1185">Reference proteome</keyword>
<dbReference type="SUPFAM" id="SSF52922">
    <property type="entry name" value="TK C-terminal domain-like"/>
    <property type="match status" value="1"/>
</dbReference>
<comment type="caution">
    <text evidence="7">The sequence shown here is derived from an EMBL/GenBank/DDBJ whole genome shotgun (WGS) entry which is preliminary data.</text>
</comment>
<dbReference type="AlphaFoldDB" id="A0A5D3AWA2"/>
<dbReference type="SMART" id="SM00861">
    <property type="entry name" value="Transket_pyr"/>
    <property type="match status" value="1"/>
</dbReference>
<evidence type="ECO:0000313" key="7">
    <source>
        <dbReference type="EMBL" id="TYJ54541.1"/>
    </source>
</evidence>
<dbReference type="PANTHER" id="PTHR42980:SF1">
    <property type="entry name" value="2-OXOISOVALERATE DEHYDROGENASE SUBUNIT BETA, MITOCHONDRIAL"/>
    <property type="match status" value="1"/>
</dbReference>
<feature type="domain" description="Transketolase-like pyrimidine-binding" evidence="6">
    <location>
        <begin position="119"/>
        <end position="295"/>
    </location>
</feature>
<organism evidence="7 8">
    <name type="scientific">Cryptococcus floricola</name>
    <dbReference type="NCBI Taxonomy" id="2591691"/>
    <lineage>
        <taxon>Eukaryota</taxon>
        <taxon>Fungi</taxon>
        <taxon>Dikarya</taxon>
        <taxon>Basidiomycota</taxon>
        <taxon>Agaricomycotina</taxon>
        <taxon>Tremellomycetes</taxon>
        <taxon>Tremellales</taxon>
        <taxon>Cryptococcaceae</taxon>
        <taxon>Cryptococcus</taxon>
    </lineage>
</organism>
<protein>
    <recommendedName>
        <fullName evidence="2">3-methyl-2-oxobutanoate dehydrogenase (2-methylpropanoyl-transferring)</fullName>
        <ecNumber evidence="2">1.2.4.4</ecNumber>
    </recommendedName>
</protein>
<dbReference type="GO" id="GO:0007584">
    <property type="term" value="P:response to nutrient"/>
    <property type="evidence" value="ECO:0007669"/>
    <property type="project" value="TreeGrafter"/>
</dbReference>
<dbReference type="PANTHER" id="PTHR42980">
    <property type="entry name" value="2-OXOISOVALERATE DEHYDROGENASE SUBUNIT BETA-RELATED"/>
    <property type="match status" value="1"/>
</dbReference>
<dbReference type="Gene3D" id="3.40.50.970">
    <property type="match status" value="1"/>
</dbReference>
<dbReference type="Proteomes" id="UP000322245">
    <property type="component" value="Unassembled WGS sequence"/>
</dbReference>
<sequence>MAISSASRLALPPPVLNAAHRGGLLLTGKAATRALRHSSSVAPESAGVKRPPPSRTAPKIIQSEATLEEPSLGESALFLKDTESASSESASALRTPGLSFTDGHGLKGLTGKGRQTRQMNLYQAIRDALGTALAQDSKAFVFGEDVETGVFRCTTGLVEEFGKKRVFNTPLTEQGIAGFGIGLASLGANAIAEIQFGDYIFPAFDQLVNEAAKQRYASGGAYPPPGGSLTVRAPIGSVGHGGLYHSQSPEGFFLGAAGLKVVIPRSPIQAKGLLLAAIRDPSPTLVLEPKILYRAAVEEVPVDDYTLSIGQSETVKPGTDLTIVSYGTPLHIARKLGLCWRAISLIQSPPPALHALLPPKLRAPNSAPSIQLIDLRTINPLPVADIVKAVRSTGRMIIVHEAGRSGGVGNDLIGEVNRRAFEFLEAPVGLVTGWDTPVPLSFERFYQPDVIRVFDKIVETLSY</sequence>
<dbReference type="InterPro" id="IPR029061">
    <property type="entry name" value="THDP-binding"/>
</dbReference>
<dbReference type="Pfam" id="PF02779">
    <property type="entry name" value="Transket_pyr"/>
    <property type="match status" value="1"/>
</dbReference>
<dbReference type="FunFam" id="3.40.50.970:FF:000001">
    <property type="entry name" value="Pyruvate dehydrogenase E1 beta subunit"/>
    <property type="match status" value="1"/>
</dbReference>
<accession>A0A5D3AWA2</accession>
<dbReference type="Gene3D" id="3.40.50.920">
    <property type="match status" value="1"/>
</dbReference>
<evidence type="ECO:0000256" key="2">
    <source>
        <dbReference type="ARBA" id="ARBA00012277"/>
    </source>
</evidence>
<keyword evidence="3" id="KW-0560">Oxidoreductase</keyword>
<dbReference type="EMBL" id="NIDF01000058">
    <property type="protein sequence ID" value="TYJ54541.1"/>
    <property type="molecule type" value="Genomic_DNA"/>
</dbReference>
<comment type="cofactor">
    <cofactor evidence="1">
        <name>thiamine diphosphate</name>
        <dbReference type="ChEBI" id="CHEBI:58937"/>
    </cofactor>
</comment>
<gene>
    <name evidence="7" type="ORF">B9479_004768</name>
</gene>
<dbReference type="GO" id="GO:0006091">
    <property type="term" value="P:generation of precursor metabolites and energy"/>
    <property type="evidence" value="ECO:0007669"/>
    <property type="project" value="UniProtKB-ARBA"/>
</dbReference>
<dbReference type="CDD" id="cd07036">
    <property type="entry name" value="TPP_PYR_E1-PDHc-beta_like"/>
    <property type="match status" value="1"/>
</dbReference>
<evidence type="ECO:0000259" key="6">
    <source>
        <dbReference type="SMART" id="SM00861"/>
    </source>
</evidence>
<evidence type="ECO:0000313" key="8">
    <source>
        <dbReference type="Proteomes" id="UP000322245"/>
    </source>
</evidence>
<evidence type="ECO:0000256" key="3">
    <source>
        <dbReference type="ARBA" id="ARBA00023002"/>
    </source>
</evidence>
<dbReference type="InterPro" id="IPR033248">
    <property type="entry name" value="Transketolase_C"/>
</dbReference>
<evidence type="ECO:0000256" key="5">
    <source>
        <dbReference type="SAM" id="MobiDB-lite"/>
    </source>
</evidence>
<dbReference type="GO" id="GO:0009083">
    <property type="term" value="P:branched-chain amino acid catabolic process"/>
    <property type="evidence" value="ECO:0007669"/>
    <property type="project" value="TreeGrafter"/>
</dbReference>
<comment type="catalytic activity">
    <reaction evidence="4">
        <text>N(6)-[(R)-lipoyl]-L-lysyl-[protein] + 3-methyl-2-oxobutanoate + H(+) = N(6)-[(R)-S(8)-2-methylpropanoyldihydrolipoyl]-L-lysyl-[protein] + CO2</text>
        <dbReference type="Rhea" id="RHEA:13457"/>
        <dbReference type="Rhea" id="RHEA-COMP:10474"/>
        <dbReference type="Rhea" id="RHEA-COMP:10497"/>
        <dbReference type="ChEBI" id="CHEBI:11851"/>
        <dbReference type="ChEBI" id="CHEBI:15378"/>
        <dbReference type="ChEBI" id="CHEBI:16526"/>
        <dbReference type="ChEBI" id="CHEBI:83099"/>
        <dbReference type="ChEBI" id="CHEBI:83142"/>
        <dbReference type="EC" id="1.2.4.4"/>
    </reaction>
    <physiologicalReaction direction="left-to-right" evidence="4">
        <dbReference type="Rhea" id="RHEA:13458"/>
    </physiologicalReaction>
</comment>
<dbReference type="InterPro" id="IPR005475">
    <property type="entry name" value="Transketolase-like_Pyr-bd"/>
</dbReference>
<reference evidence="7 8" key="1">
    <citation type="submission" date="2017-05" db="EMBL/GenBank/DDBJ databases">
        <title>The Genome Sequence of Tsuchiyaea wingfieldii DSM 27421.</title>
        <authorList>
            <person name="Cuomo C."/>
            <person name="Passer A."/>
            <person name="Billmyre B."/>
            <person name="Heitman J."/>
        </authorList>
    </citation>
    <scope>NUCLEOTIDE SEQUENCE [LARGE SCALE GENOMIC DNA]</scope>
    <source>
        <strain evidence="7 8">DSM 27421</strain>
    </source>
</reference>
<dbReference type="SUPFAM" id="SSF52518">
    <property type="entry name" value="Thiamin diphosphate-binding fold (THDP-binding)"/>
    <property type="match status" value="1"/>
</dbReference>
<dbReference type="GO" id="GO:0003863">
    <property type="term" value="F:branched-chain 2-oxo acid dehydrogenase activity"/>
    <property type="evidence" value="ECO:0007669"/>
    <property type="project" value="UniProtKB-EC"/>
</dbReference>